<accession>A0A250FB55</accession>
<evidence type="ECO:0000313" key="3">
    <source>
        <dbReference type="EMBL" id="ATA82362.1"/>
    </source>
</evidence>
<gene>
    <name evidence="3" type="ORF">CGC53_08415</name>
</gene>
<keyword evidence="4" id="KW-1185">Reference proteome</keyword>
<dbReference type="Proteomes" id="UP000217276">
    <property type="component" value="Chromosome"/>
</dbReference>
<evidence type="ECO:0000256" key="1">
    <source>
        <dbReference type="SAM" id="MobiDB-lite"/>
    </source>
</evidence>
<dbReference type="AlphaFoldDB" id="A0A250FB55"/>
<dbReference type="EMBL" id="CP022384">
    <property type="protein sequence ID" value="ATA82362.1"/>
    <property type="molecule type" value="Genomic_DNA"/>
</dbReference>
<feature type="region of interest" description="Disordered" evidence="1">
    <location>
        <begin position="806"/>
        <end position="835"/>
    </location>
</feature>
<dbReference type="Pfam" id="PF13585">
    <property type="entry name" value="CHU_C"/>
    <property type="match status" value="1"/>
</dbReference>
<dbReference type="Pfam" id="PF13688">
    <property type="entry name" value="Reprolysin_5"/>
    <property type="match status" value="1"/>
</dbReference>
<sequence length="936" mass="105024">MKAILYYCCALVIGLQAANAQQKAQELFNYFSQPQPISWAVSLPNAPSLPIKWQERKVTSQPREFRSFVGYYQDHFVGVITLSKEYATGEIFYQGNSYLLETSEKGVVSIKKDQSSKACGVQNSSEKQSLTSRQYFEGNEDKNDPPIEKPEIYNSLYPDALIHTDGVFRHYRLALPVDYSIYNSTFFYKDVNRVKAFWYATIAFVNELYRNDVGVDFTLVNDEALIFTAEKDQLFRRGSRANDVVNDGTITLNKHYDPKKYDLAVILTDYREKYNGMAAVYSAYEQHNKANATARPIKPSTIAHEIGHMFGADHTFSNGGQYSSKTEIDAGQSIMSYGHEYPRDFFSLISLETIRRFLGNSMAYYADEARTQEAGKRVEGTGSNLVYGVKSNNQPPVLDRSHLKKEYVIPKDTYFQFYLIGTDAENDTITYMAHQADRRFHSTKSNARFMTYKGKTNGNIRFETTWFEKERNTFVPIAATSPLNYTPGTFTFWLAAADHNRADRNHVVKYDVEEVKVKIAEGKPFQIQDFDNGTWERNRTYKGGQLLTLHWQVDENIFGKDSKVRILLSDDSGKTYKYILKETADNNGTCDVILPNINIGTTHGHFGKQRGQGVIKIEVIDGLAFALSCTKPYHVGGFMIDKNKNAPTPLALVASSLPAQHITVACANAIPTTAKIETEGGCGRVTSAITQEETNKKCNNYYTLRRTYSFRDECNTTVSFEQFITVKDDKAPAFVGVLPKDVSIEEGATLPEPKALTAEDNCAGNLQVTPLVSKENNKVVYLWKATDSCGNSTVHTQTILINPKPQISTPTVTTPTVSTPTVSTPTVSTPTVTTPTVSSPTQGIIIYNGVSTTDPANYFRIENTDTDQPISVVIFDEMGLKVYENNNYGKTEVFRGMANVGTIIGGRKALAGTYFYIITYYKNGQLESRKGYLYVR</sequence>
<evidence type="ECO:0000313" key="4">
    <source>
        <dbReference type="Proteomes" id="UP000217276"/>
    </source>
</evidence>
<dbReference type="RefSeq" id="WP_095914381.1">
    <property type="nucleotide sequence ID" value="NZ_CP022384.1"/>
</dbReference>
<dbReference type="GO" id="GO:0008237">
    <property type="term" value="F:metallopeptidase activity"/>
    <property type="evidence" value="ECO:0007669"/>
    <property type="project" value="InterPro"/>
</dbReference>
<dbReference type="Gene3D" id="3.40.390.10">
    <property type="entry name" value="Collagenase (Catalytic Domain)"/>
    <property type="match status" value="1"/>
</dbReference>
<protein>
    <submittedName>
        <fullName evidence="3">Peptidase M12</fullName>
    </submittedName>
</protein>
<evidence type="ECO:0000256" key="2">
    <source>
        <dbReference type="SAM" id="SignalP"/>
    </source>
</evidence>
<dbReference type="KEGG" id="clk:CGC53_08415"/>
<feature type="region of interest" description="Disordered" evidence="1">
    <location>
        <begin position="121"/>
        <end position="147"/>
    </location>
</feature>
<proteinExistence type="predicted"/>
<organism evidence="3 4">
    <name type="scientific">Capnocytophaga leadbetteri</name>
    <dbReference type="NCBI Taxonomy" id="327575"/>
    <lineage>
        <taxon>Bacteria</taxon>
        <taxon>Pseudomonadati</taxon>
        <taxon>Bacteroidota</taxon>
        <taxon>Flavobacteriia</taxon>
        <taxon>Flavobacteriales</taxon>
        <taxon>Flavobacteriaceae</taxon>
        <taxon>Capnocytophaga</taxon>
    </lineage>
</organism>
<feature type="chain" id="PRO_5012151306" evidence="2">
    <location>
        <begin position="21"/>
        <end position="936"/>
    </location>
</feature>
<dbReference type="SUPFAM" id="SSF55486">
    <property type="entry name" value="Metalloproteases ('zincins'), catalytic domain"/>
    <property type="match status" value="1"/>
</dbReference>
<feature type="signal peptide" evidence="2">
    <location>
        <begin position="1"/>
        <end position="20"/>
    </location>
</feature>
<feature type="compositionally biased region" description="Polar residues" evidence="1">
    <location>
        <begin position="121"/>
        <end position="134"/>
    </location>
</feature>
<reference evidence="4" key="1">
    <citation type="submission" date="2017-06" db="EMBL/GenBank/DDBJ databases">
        <title>Capnocytophaga spp. assemblies.</title>
        <authorList>
            <person name="Gulvik C.A."/>
        </authorList>
    </citation>
    <scope>NUCLEOTIDE SEQUENCE [LARGE SCALE GENOMIC DNA]</scope>
    <source>
        <strain evidence="4">H6253</strain>
    </source>
</reference>
<dbReference type="InterPro" id="IPR024079">
    <property type="entry name" value="MetalloPept_cat_dom_sf"/>
</dbReference>
<keyword evidence="2" id="KW-0732">Signal</keyword>
<name>A0A250FB55_9FLAO</name>
<feature type="compositionally biased region" description="Low complexity" evidence="1">
    <location>
        <begin position="808"/>
        <end position="835"/>
    </location>
</feature>